<feature type="compositionally biased region" description="Basic and acidic residues" evidence="1">
    <location>
        <begin position="334"/>
        <end position="349"/>
    </location>
</feature>
<feature type="region of interest" description="Disordered" evidence="1">
    <location>
        <begin position="252"/>
        <end position="377"/>
    </location>
</feature>
<feature type="compositionally biased region" description="Acidic residues" evidence="1">
    <location>
        <begin position="186"/>
        <end position="200"/>
    </location>
</feature>
<dbReference type="STRING" id="655863.F0XLP8"/>
<dbReference type="RefSeq" id="XP_014170753.1">
    <property type="nucleotide sequence ID" value="XM_014315278.1"/>
</dbReference>
<keyword evidence="3" id="KW-1185">Reference proteome</keyword>
<feature type="region of interest" description="Disordered" evidence="1">
    <location>
        <begin position="172"/>
        <end position="202"/>
    </location>
</feature>
<organism evidence="3">
    <name type="scientific">Grosmannia clavigera (strain kw1407 / UAMH 11150)</name>
    <name type="common">Blue stain fungus</name>
    <name type="synonym">Graphiocladiella clavigera</name>
    <dbReference type="NCBI Taxonomy" id="655863"/>
    <lineage>
        <taxon>Eukaryota</taxon>
        <taxon>Fungi</taxon>
        <taxon>Dikarya</taxon>
        <taxon>Ascomycota</taxon>
        <taxon>Pezizomycotina</taxon>
        <taxon>Sordariomycetes</taxon>
        <taxon>Sordariomycetidae</taxon>
        <taxon>Ophiostomatales</taxon>
        <taxon>Ophiostomataceae</taxon>
        <taxon>Leptographium</taxon>
    </lineage>
</organism>
<feature type="region of interest" description="Disordered" evidence="1">
    <location>
        <begin position="634"/>
        <end position="675"/>
    </location>
</feature>
<evidence type="ECO:0000256" key="1">
    <source>
        <dbReference type="SAM" id="MobiDB-lite"/>
    </source>
</evidence>
<feature type="region of interest" description="Disordered" evidence="1">
    <location>
        <begin position="1"/>
        <end position="54"/>
    </location>
</feature>
<evidence type="ECO:0000313" key="3">
    <source>
        <dbReference type="Proteomes" id="UP000007796"/>
    </source>
</evidence>
<gene>
    <name evidence="2" type="ORF">CMQ_6213</name>
</gene>
<accession>F0XLP8</accession>
<feature type="compositionally biased region" description="Low complexity" evidence="1">
    <location>
        <begin position="644"/>
        <end position="655"/>
    </location>
</feature>
<dbReference type="eggNOG" id="ENOG502SMWI">
    <property type="taxonomic scope" value="Eukaryota"/>
</dbReference>
<dbReference type="EMBL" id="GL629794">
    <property type="protein sequence ID" value="EFX01271.1"/>
    <property type="molecule type" value="Genomic_DNA"/>
</dbReference>
<dbReference type="HOGENOM" id="CLU_407116_0_0_1"/>
<evidence type="ECO:0000313" key="2">
    <source>
        <dbReference type="EMBL" id="EFX01271.1"/>
    </source>
</evidence>
<dbReference type="GeneID" id="25979622"/>
<dbReference type="InParanoid" id="F0XLP8"/>
<name>F0XLP8_GROCL</name>
<proteinExistence type="predicted"/>
<feature type="compositionally biased region" description="Basic and acidic residues" evidence="1">
    <location>
        <begin position="255"/>
        <end position="264"/>
    </location>
</feature>
<feature type="region of interest" description="Disordered" evidence="1">
    <location>
        <begin position="454"/>
        <end position="479"/>
    </location>
</feature>
<feature type="compositionally biased region" description="Polar residues" evidence="1">
    <location>
        <begin position="350"/>
        <end position="364"/>
    </location>
</feature>
<reference evidence="2 3" key="1">
    <citation type="journal article" date="2011" name="Proc. Natl. Acad. Sci. U.S.A.">
        <title>Genome and transcriptome analyses of the mountain pine beetle-fungal symbiont Grosmannia clavigera, a lodgepole pine pathogen.</title>
        <authorList>
            <person name="DiGuistini S."/>
            <person name="Wang Y."/>
            <person name="Liao N.Y."/>
            <person name="Taylor G."/>
            <person name="Tanguay P."/>
            <person name="Feau N."/>
            <person name="Henrissat B."/>
            <person name="Chan S.K."/>
            <person name="Hesse-Orce U."/>
            <person name="Alamouti S.M."/>
            <person name="Tsui C.K.M."/>
            <person name="Docking R.T."/>
            <person name="Levasseur A."/>
            <person name="Haridas S."/>
            <person name="Robertson G."/>
            <person name="Birol I."/>
            <person name="Holt R.A."/>
            <person name="Marra M.A."/>
            <person name="Hamelin R.C."/>
            <person name="Hirst M."/>
            <person name="Jones S.J.M."/>
            <person name="Bohlmann J."/>
            <person name="Breuil C."/>
        </authorList>
    </citation>
    <scope>NUCLEOTIDE SEQUENCE [LARGE SCALE GENOMIC DNA]</scope>
    <source>
        <strain evidence="3">kw1407 / UAMH 11150</strain>
    </source>
</reference>
<feature type="compositionally biased region" description="Polar residues" evidence="1">
    <location>
        <begin position="21"/>
        <end position="53"/>
    </location>
</feature>
<evidence type="ECO:0008006" key="4">
    <source>
        <dbReference type="Google" id="ProtNLM"/>
    </source>
</evidence>
<dbReference type="Proteomes" id="UP000007796">
    <property type="component" value="Unassembled WGS sequence"/>
</dbReference>
<sequence>MDREILMSVSSATDARARSSPEISSTEQSPSCESTPTKTSPTTGEAGPSQSRPSADIAEEAFVDFETASACMYRGDCQTGSQLRKAISHIFGRNKLCTRMIPTGVWVHYCRKHYQRTRYRNSGEYPQRQIGLVQEQVKRVQAWSDCNTRRGSGPILKDWSLSVRKREQMRLDSKLAANGKKRPFQDEGEGEEDEGFDEDRADLSGTAVPDWVISRIGDGYSTSEILTVVERLKADIDQGRLQQIPDIEILPNISTEDRSDDGTNAKRSFAKRRATGSRSNVNGAGGSGAGHRRSQSVNAAGLSENHMATRRCSQPSNTYMPPRILHNSELQQPLDKRQRIGGERADRHGSTCNSESFGSRTSLPPTGPLSRPSLGSRMQLTHRPAFGEIRESRAEAQIYQPTERIRFETTASDGNIGQQQQQQQGRGADLYEHERGYGISTAMPVPYSYGSCYDHEHQQAGPTSSRYGMLPAPNPLRHDGASVAQRLESSSYALSSAADRRGSTHQRSQSEAMSYHHMPSSHDARPTSSSGFPPLHSAPAGLGANTIARFGQDAAEKASFGYGNYQTQNNGQGGQQPYGYAKEADRYERYDNVRLPPLQTLPPPHSHSHQRYTSSAVGGGFGIDRKYRTAAEYPESARHVRHQSSPVVPRLLPSPMEIGTARRLPDLGRPLSPRP</sequence>
<dbReference type="OrthoDB" id="4161595at2759"/>
<protein>
    <recommendedName>
        <fullName evidence="4">ORP1 like protein</fullName>
    </recommendedName>
</protein>
<feature type="region of interest" description="Disordered" evidence="1">
    <location>
        <begin position="491"/>
        <end position="534"/>
    </location>
</feature>
<dbReference type="AlphaFoldDB" id="F0XLP8"/>